<sequence>MSYMYDKNEFGKRLTELRKEQWKKYKDNQIFTINPYEKFACCKSQETLAEALGVERRTIGKWELGTSIPTIDKVDALCELLECNVDYLLGATELIGFSPAAIASHYSNIDINIINRAIADANYRDFLNYFMHPDNCSALINAATLTTRGDFLHSTELLELSEPLRSLVVDIFQNYQSITPINYCSKDSYKQFLYDYLPESKLSFSSRKLDERICVISCLDASKIKELDLSPQNKQSYKLFINYLVDYSFDILSNNERVTIQREHLGKAFVRMLEKYLTE</sequence>
<accession>A0A1M6K7P9</accession>
<keyword evidence="4" id="KW-1185">Reference proteome</keyword>
<dbReference type="Gene3D" id="1.10.260.40">
    <property type="entry name" value="lambda repressor-like DNA-binding domains"/>
    <property type="match status" value="1"/>
</dbReference>
<dbReference type="EMBL" id="FQYQ01000028">
    <property type="protein sequence ID" value="SHJ55006.1"/>
    <property type="molecule type" value="Genomic_DNA"/>
</dbReference>
<dbReference type="PROSITE" id="PS50943">
    <property type="entry name" value="HTH_CROC1"/>
    <property type="match status" value="1"/>
</dbReference>
<dbReference type="SMART" id="SM00530">
    <property type="entry name" value="HTH_XRE"/>
    <property type="match status" value="1"/>
</dbReference>
<reference evidence="3 4" key="1">
    <citation type="submission" date="2016-11" db="EMBL/GenBank/DDBJ databases">
        <authorList>
            <person name="Jaros S."/>
            <person name="Januszkiewicz K."/>
            <person name="Wedrychowicz H."/>
        </authorList>
    </citation>
    <scope>NUCLEOTIDE SEQUENCE [LARGE SCALE GENOMIC DNA]</scope>
    <source>
        <strain evidence="3 4">DSM 14809</strain>
    </source>
</reference>
<evidence type="ECO:0000313" key="3">
    <source>
        <dbReference type="EMBL" id="SHJ55006.1"/>
    </source>
</evidence>
<proteinExistence type="predicted"/>
<dbReference type="PANTHER" id="PTHR46558">
    <property type="entry name" value="TRACRIPTIONAL REGULATORY PROTEIN-RELATED-RELATED"/>
    <property type="match status" value="1"/>
</dbReference>
<feature type="domain" description="HTH cro/C1-type" evidence="2">
    <location>
        <begin position="44"/>
        <end position="88"/>
    </location>
</feature>
<protein>
    <submittedName>
        <fullName evidence="3">Helix-turn-helix</fullName>
    </submittedName>
</protein>
<dbReference type="CDD" id="cd00093">
    <property type="entry name" value="HTH_XRE"/>
    <property type="match status" value="1"/>
</dbReference>
<dbReference type="PANTHER" id="PTHR46558:SF4">
    <property type="entry name" value="DNA-BIDING PHAGE PROTEIN"/>
    <property type="match status" value="1"/>
</dbReference>
<gene>
    <name evidence="3" type="ORF">SAMN02745725_02794</name>
</gene>
<dbReference type="Pfam" id="PF01381">
    <property type="entry name" value="HTH_3"/>
    <property type="match status" value="1"/>
</dbReference>
<keyword evidence="1" id="KW-0238">DNA-binding</keyword>
<dbReference type="GO" id="GO:0003677">
    <property type="term" value="F:DNA binding"/>
    <property type="evidence" value="ECO:0007669"/>
    <property type="project" value="UniProtKB-KW"/>
</dbReference>
<evidence type="ECO:0000259" key="2">
    <source>
        <dbReference type="PROSITE" id="PS50943"/>
    </source>
</evidence>
<name>A0A1M6K7P9_PSEXY</name>
<dbReference type="SUPFAM" id="SSF47413">
    <property type="entry name" value="lambda repressor-like DNA-binding domains"/>
    <property type="match status" value="1"/>
</dbReference>
<dbReference type="InterPro" id="IPR001387">
    <property type="entry name" value="Cro/C1-type_HTH"/>
</dbReference>
<organism evidence="3 4">
    <name type="scientific">Pseudobutyrivibrio xylanivorans DSM 14809</name>
    <dbReference type="NCBI Taxonomy" id="1123012"/>
    <lineage>
        <taxon>Bacteria</taxon>
        <taxon>Bacillati</taxon>
        <taxon>Bacillota</taxon>
        <taxon>Clostridia</taxon>
        <taxon>Lachnospirales</taxon>
        <taxon>Lachnospiraceae</taxon>
        <taxon>Pseudobutyrivibrio</taxon>
    </lineage>
</organism>
<evidence type="ECO:0000256" key="1">
    <source>
        <dbReference type="ARBA" id="ARBA00023125"/>
    </source>
</evidence>
<evidence type="ECO:0000313" key="4">
    <source>
        <dbReference type="Proteomes" id="UP000184185"/>
    </source>
</evidence>
<dbReference type="AlphaFoldDB" id="A0A1M6K7P9"/>
<dbReference type="Proteomes" id="UP000184185">
    <property type="component" value="Unassembled WGS sequence"/>
</dbReference>
<dbReference type="InterPro" id="IPR010982">
    <property type="entry name" value="Lambda_DNA-bd_dom_sf"/>
</dbReference>